<evidence type="ECO:0000313" key="4">
    <source>
        <dbReference type="Proteomes" id="UP001451303"/>
    </source>
</evidence>
<proteinExistence type="predicted"/>
<sequence length="667" mass="74412">MSTESTPPENESSGNSNTETILISSNDPTATKLCGVCSKVPAWFWTREFEEGTEISVELQPFKEMQTEAHSGCGLCKLLCSGSYSAGWHDVATSTLLESGTGKLVKKRTAMLIVDYRVSGQFNEAEALIGGVLPIPSSWRPCSPAAADEKADLILIQDRIANCQLNHTNCSNVTKDFLPTRLLDVEAFSNGRSLKLEDDIKLVGSASGQIQKGGSAPRYITLSHCWGTPEKHPITTTRASLSLRMERISFAELPRTFQDAVVLTRKLGQRYLWIDSLCIIQDDETDWAQEASTMADVYTQSYCTLAALSSADSTAGLRKKTQTDQSMLIDITANDGHNEPFNVRLISSPNSWKSEYDGWLVSEPTGTECGTTSPLRYRAWALQEKELSTRVIHFGFRRLLWECCELQATAQLPWYHVVRQRARRRPQGSILPLPLSYTMTARWLNICKDYSSRSLTKETDKLIALSGIARSFQKHFPNDKYMAGVWSSHLPLALLWRQGDFAKDRYTTEYIASSWSWAHPPHKISYRGIDVRELTRRMDTNKPDKWLDELEVVGFKGQPKHGDEYGALKEGAALELKGALLFEVDAGEKRDDWDMLDLSKHGVKVGSFEPDAVSGPVEGKLLCLGICCHEWSSTVTGLVLKEYIHGGNPVYSRVGYVAKLDPSLWDG</sequence>
<dbReference type="PANTHER" id="PTHR33112">
    <property type="entry name" value="DOMAIN PROTEIN, PUTATIVE-RELATED"/>
    <property type="match status" value="1"/>
</dbReference>
<accession>A0ABR3DBY9</accession>
<reference evidence="3 4" key="1">
    <citation type="submission" date="2023-09" db="EMBL/GenBank/DDBJ databases">
        <title>Multi-omics analysis of a traditional fermented food reveals byproduct-associated fungal strains for waste-to-food upcycling.</title>
        <authorList>
            <consortium name="Lawrence Berkeley National Laboratory"/>
            <person name="Rekdal V.M."/>
            <person name="Villalobos-Escobedo J.M."/>
            <person name="Rodriguez-Valeron N."/>
            <person name="Garcia M.O."/>
            <person name="Vasquez D.P."/>
            <person name="Damayanti I."/>
            <person name="Sorensen P.M."/>
            <person name="Baidoo E.E."/>
            <person name="De Carvalho A.C."/>
            <person name="Riley R."/>
            <person name="Lipzen A."/>
            <person name="He G."/>
            <person name="Yan M."/>
            <person name="Haridas S."/>
            <person name="Daum C."/>
            <person name="Yoshinaga Y."/>
            <person name="Ng V."/>
            <person name="Grigoriev I.V."/>
            <person name="Munk R."/>
            <person name="Nuraida L."/>
            <person name="Wijaya C.H."/>
            <person name="Morales P.-C."/>
            <person name="Keasling J.D."/>
        </authorList>
    </citation>
    <scope>NUCLEOTIDE SEQUENCE [LARGE SCALE GENOMIC DNA]</scope>
    <source>
        <strain evidence="3 4">FGSC 2613</strain>
    </source>
</reference>
<evidence type="ECO:0000256" key="1">
    <source>
        <dbReference type="SAM" id="MobiDB-lite"/>
    </source>
</evidence>
<dbReference type="InterPro" id="IPR010730">
    <property type="entry name" value="HET"/>
</dbReference>
<feature type="compositionally biased region" description="Low complexity" evidence="1">
    <location>
        <begin position="1"/>
        <end position="20"/>
    </location>
</feature>
<protein>
    <submittedName>
        <fullName evidence="3">Heterokaryon incompatibility protein domain-containing protein</fullName>
    </submittedName>
</protein>
<dbReference type="EMBL" id="JAVLET010000004">
    <property type="protein sequence ID" value="KAL0470200.1"/>
    <property type="molecule type" value="Genomic_DNA"/>
</dbReference>
<evidence type="ECO:0000313" key="3">
    <source>
        <dbReference type="EMBL" id="KAL0470200.1"/>
    </source>
</evidence>
<evidence type="ECO:0000259" key="2">
    <source>
        <dbReference type="Pfam" id="PF06985"/>
    </source>
</evidence>
<organism evidence="3 4">
    <name type="scientific">Neurospora intermedia</name>
    <dbReference type="NCBI Taxonomy" id="5142"/>
    <lineage>
        <taxon>Eukaryota</taxon>
        <taxon>Fungi</taxon>
        <taxon>Dikarya</taxon>
        <taxon>Ascomycota</taxon>
        <taxon>Pezizomycotina</taxon>
        <taxon>Sordariomycetes</taxon>
        <taxon>Sordariomycetidae</taxon>
        <taxon>Sordariales</taxon>
        <taxon>Sordariaceae</taxon>
        <taxon>Neurospora</taxon>
    </lineage>
</organism>
<dbReference type="Pfam" id="PF06985">
    <property type="entry name" value="HET"/>
    <property type="match status" value="1"/>
</dbReference>
<feature type="domain" description="Heterokaryon incompatibility" evidence="2">
    <location>
        <begin position="219"/>
        <end position="384"/>
    </location>
</feature>
<gene>
    <name evidence="3" type="ORF">QR685DRAFT_246785</name>
</gene>
<keyword evidence="4" id="KW-1185">Reference proteome</keyword>
<feature type="region of interest" description="Disordered" evidence="1">
    <location>
        <begin position="1"/>
        <end position="22"/>
    </location>
</feature>
<dbReference type="Proteomes" id="UP001451303">
    <property type="component" value="Unassembled WGS sequence"/>
</dbReference>
<dbReference type="PANTHER" id="PTHR33112:SF16">
    <property type="entry name" value="HETEROKARYON INCOMPATIBILITY DOMAIN-CONTAINING PROTEIN"/>
    <property type="match status" value="1"/>
</dbReference>
<comment type="caution">
    <text evidence="3">The sequence shown here is derived from an EMBL/GenBank/DDBJ whole genome shotgun (WGS) entry which is preliminary data.</text>
</comment>
<name>A0ABR3DBY9_NEUIN</name>